<protein>
    <submittedName>
        <fullName evidence="1">Uncharacterized protein</fullName>
    </submittedName>
</protein>
<gene>
    <name evidence="1" type="ORF">FGO68_gene12491</name>
</gene>
<keyword evidence="2" id="KW-1185">Reference proteome</keyword>
<dbReference type="Proteomes" id="UP000785679">
    <property type="component" value="Unassembled WGS sequence"/>
</dbReference>
<dbReference type="AlphaFoldDB" id="A0A8J8NU36"/>
<reference evidence="1" key="1">
    <citation type="submission" date="2019-06" db="EMBL/GenBank/DDBJ databases">
        <authorList>
            <person name="Zheng W."/>
        </authorList>
    </citation>
    <scope>NUCLEOTIDE SEQUENCE</scope>
    <source>
        <strain evidence="1">QDHG01</strain>
    </source>
</reference>
<sequence length="448" mass="51447">MFYIKDFHLSNLKRQVPKLFSKTLHLVVERGKNVKHYLRYFQILKDGVLIIENKQGEFTKKDFSKLRKALSSHLIHKPSELTLSVKLLTLETLSQFKRITQTSSKWLQAEVIHSKLLARGETRDRLYQFFKLCKKPSEHFMHIPSSMLAEDFNLLSMIPARKQIDLNFRSLQRPLGPKSFDEYVFDPSVLAYFVENQTKELVIKSIDRDTNLAMLLSRVLSSCKGISKLEIDHKNEAGLQGNLDSIRPQHLALTEENKVTSLVLSVSSFKMKIHLMDNLIPAVGRTLLNLELLQIADKDTLLALRPLTSLQRLSLTDQDYQISEPEFDTLMSALSSLSDLRLNLPDQDALLYNQCSLLQELLLKLPKLRTLHLPVRDGNSYIPSIFSSPLAQNLGYLKIMNYRLDAETACLIANSKKQGKFTLQGTYKYKVYQEVCKQCPDALFMQIV</sequence>
<evidence type="ECO:0000313" key="1">
    <source>
        <dbReference type="EMBL" id="TNV81533.1"/>
    </source>
</evidence>
<comment type="caution">
    <text evidence="1">The sequence shown here is derived from an EMBL/GenBank/DDBJ whole genome shotgun (WGS) entry which is preliminary data.</text>
</comment>
<organism evidence="1 2">
    <name type="scientific">Halteria grandinella</name>
    <dbReference type="NCBI Taxonomy" id="5974"/>
    <lineage>
        <taxon>Eukaryota</taxon>
        <taxon>Sar</taxon>
        <taxon>Alveolata</taxon>
        <taxon>Ciliophora</taxon>
        <taxon>Intramacronucleata</taxon>
        <taxon>Spirotrichea</taxon>
        <taxon>Stichotrichia</taxon>
        <taxon>Sporadotrichida</taxon>
        <taxon>Halteriidae</taxon>
        <taxon>Halteria</taxon>
    </lineage>
</organism>
<evidence type="ECO:0000313" key="2">
    <source>
        <dbReference type="Proteomes" id="UP000785679"/>
    </source>
</evidence>
<name>A0A8J8NU36_HALGN</name>
<proteinExistence type="predicted"/>
<accession>A0A8J8NU36</accession>
<dbReference type="EMBL" id="RRYP01006030">
    <property type="protein sequence ID" value="TNV81533.1"/>
    <property type="molecule type" value="Genomic_DNA"/>
</dbReference>